<feature type="region of interest" description="Disordered" evidence="1">
    <location>
        <begin position="102"/>
        <end position="127"/>
    </location>
</feature>
<evidence type="ECO:0000313" key="4">
    <source>
        <dbReference type="Proteomes" id="UP001159405"/>
    </source>
</evidence>
<protein>
    <recommendedName>
        <fullName evidence="2">DUF6589 domain-containing protein</fullName>
    </recommendedName>
</protein>
<evidence type="ECO:0000259" key="2">
    <source>
        <dbReference type="Pfam" id="PF20231"/>
    </source>
</evidence>
<dbReference type="PANTHER" id="PTHR47018">
    <property type="entry name" value="CXC DOMAIN-CONTAINING PROTEIN-RELATED"/>
    <property type="match status" value="1"/>
</dbReference>
<feature type="compositionally biased region" description="Basic and acidic residues" evidence="1">
    <location>
        <begin position="102"/>
        <end position="112"/>
    </location>
</feature>
<reference evidence="3 4" key="1">
    <citation type="submission" date="2022-05" db="EMBL/GenBank/DDBJ databases">
        <authorList>
            <consortium name="Genoscope - CEA"/>
            <person name="William W."/>
        </authorList>
    </citation>
    <scope>NUCLEOTIDE SEQUENCE [LARGE SCALE GENOMIC DNA]</scope>
</reference>
<accession>A0ABN8QJF2</accession>
<dbReference type="Proteomes" id="UP001159405">
    <property type="component" value="Unassembled WGS sequence"/>
</dbReference>
<dbReference type="Pfam" id="PF20231">
    <property type="entry name" value="DUF6589"/>
    <property type="match status" value="1"/>
</dbReference>
<evidence type="ECO:0000256" key="1">
    <source>
        <dbReference type="SAM" id="MobiDB-lite"/>
    </source>
</evidence>
<name>A0ABN8QJF2_9CNID</name>
<dbReference type="InterPro" id="IPR046496">
    <property type="entry name" value="DUF6589"/>
</dbReference>
<comment type="caution">
    <text evidence="3">The sequence shown here is derived from an EMBL/GenBank/DDBJ whole genome shotgun (WGS) entry which is preliminary data.</text>
</comment>
<dbReference type="PANTHER" id="PTHR47018:SF3">
    <property type="entry name" value="MYCBP-ASSOCIATED PROTEIN"/>
    <property type="match status" value="1"/>
</dbReference>
<proteinExistence type="predicted"/>
<gene>
    <name evidence="3" type="ORF">PLOB_00007387</name>
</gene>
<feature type="domain" description="DUF6589" evidence="2">
    <location>
        <begin position="781"/>
        <end position="973"/>
    </location>
</feature>
<feature type="region of interest" description="Disordered" evidence="1">
    <location>
        <begin position="1585"/>
        <end position="1608"/>
    </location>
</feature>
<sequence length="1608" mass="181349">METDCGSNTNEIEAQGLDLHLCIICQRKKNENLVEKPEAHEKVWVSIEEWSKYGNLKYTEVWNKLRFTSVQELEDGRASWHRSCYKDAVHAGMLRRARERYERQLEGPNESRRKSRPGSSVEIPQLTRSQTSPYNKNVCFFCDGPPGYRKNLHNISTFSAGESLRTAIGMSGNDKLSVKLNTSISPDDAHSIDIKYHKNCWAIHVSHVLRRETSELSSEKLAGEIAAQIEFLTMTEMTLRSGKVATMSELQDAFESILESNNVENPRGGRKALKQLLLREIPEIEFHAPKRVNESERVSIKRTRDEAIQMTEDQTANIDSDMKTLFDAAAIIRKSITKCRKWKFTGSLENMSDENVPAELFSFYRWIIQGSKHELSAGKKSEEVYNRAMALSQTTVSMCLTERQVKNKKSDVVRSSSEMPLQLAVGIAVHQAVRSKQLITMLHGFGMSVDYNRILRVEAQIEASVLKRMEVNDGLYIPPDLVLGRHVFFAVDNVDFAEDTPDGKNTFHGTAMAIYQRQEPGDVAPELTVDPGDQCRRSIRQLPESVTTLLECPVPPGKPAGPTFPQFGLCTENQLPLYIKKQDFTWLLGRSLTRTITKGEVEDDQPPSTHIPVWSGYNSTMSSSMPLTRAGTPPLIAAPAHEWQTLLTILMQAQNIKTKVVGQNRRTVISLDMGLYQPAKKLQMTRQDLGHIILRPGELHIVMAQLRTIGAFIENSGLDMCWVESDLYGPCTVKQILGGNHVKRGEAAHMVTLQALFSLYQEAFFLRHPSVRTIGEKSANQLSDACKKGDKQDIKARHEELAKTITSTELAAKMEQFDADHEDSPLFKFTRGYMAMVMEMMMFIRAVRTGDWDLHLEALQLSVKYFFAHDMLNYARMIPVYLAEMEIVKETDPEIYQEFQNGNWVVNKNEKVAFCAVGADNALEHVNRSMKVSGGLIGITLNPSARTKYFLIAPELARLAEEAKLMAGTSSKTQTSHHNLTTVVRLREERNVQQLTASIQRFTNPFTVEGPDLFNLVTKVRMPEKVKKDLCDQSVIGNKLFGTFVKERIQTAEKSIWDVVKKRKLLTWKTTGKTVRVATKDKIIELKEDRCLFARMMVICKSRPEIDIKEAVGVYEFSVVPRSMFAADGNMLHCSAKSALMSILEKLPSDRSVEQAEPTDQLANADGQIKVSIVDGMAEVQALEKPDWIKNCSDLADHFTVTIFHKYRDADEVRVIFDRYDVPLSLKTATREFRQGGLEPISYKITDTTQISKVPMKRLLAHVSTKDELTQYLASKTLEKGRQNGLHVVVAWSSKCRATHKDMAYLDSDQEEADTKILLHAVDATASGAKSIKIFSPDTDVFVLALRRYPELCADTSFVTGRGQRHRNIQLRPIVRALGAARTAAPPGFHAWSGADVTGNFAFKGKLECWKAFLQADEDCVTALADLGSTILPTAGMFYAIEKLVRQLYLPKTKISRLKDLRWLLFRRKQAESERLPTTQAALREAIKRAHYQAMIWANDKVPNPGLPSPENYGWKKDKDKWIPVMTRLQPAPDAVLYLVKCGCGKDKCRYNRCSCRRAGLTCTGLCSCSNDETGEECDNVDMIENDSCDDETSDEQDDDSEEDEDDE</sequence>
<dbReference type="EMBL" id="CALNXK010000134">
    <property type="protein sequence ID" value="CAH3165733.1"/>
    <property type="molecule type" value="Genomic_DNA"/>
</dbReference>
<organism evidence="3 4">
    <name type="scientific">Porites lobata</name>
    <dbReference type="NCBI Taxonomy" id="104759"/>
    <lineage>
        <taxon>Eukaryota</taxon>
        <taxon>Metazoa</taxon>
        <taxon>Cnidaria</taxon>
        <taxon>Anthozoa</taxon>
        <taxon>Hexacorallia</taxon>
        <taxon>Scleractinia</taxon>
        <taxon>Fungiina</taxon>
        <taxon>Poritidae</taxon>
        <taxon>Porites</taxon>
    </lineage>
</organism>
<keyword evidence="4" id="KW-1185">Reference proteome</keyword>
<evidence type="ECO:0000313" key="3">
    <source>
        <dbReference type="EMBL" id="CAH3165733.1"/>
    </source>
</evidence>